<feature type="domain" description="Flagellar hook-length control protein-like C-terminal" evidence="2">
    <location>
        <begin position="241"/>
        <end position="300"/>
    </location>
</feature>
<dbReference type="RefSeq" id="WP_166062669.1">
    <property type="nucleotide sequence ID" value="NZ_CP049889.1"/>
</dbReference>
<dbReference type="KEGG" id="jpo:G7058_05840"/>
<proteinExistence type="predicted"/>
<dbReference type="Gene3D" id="3.30.750.140">
    <property type="match status" value="1"/>
</dbReference>
<name>A0A6G7WH83_9LACT</name>
<evidence type="ECO:0000313" key="4">
    <source>
        <dbReference type="Proteomes" id="UP000501830"/>
    </source>
</evidence>
<keyword evidence="3" id="KW-0966">Cell projection</keyword>
<keyword evidence="3" id="KW-0282">Flagellum</keyword>
<protein>
    <submittedName>
        <fullName evidence="3">Flagellar hook-length control protein FliK</fullName>
    </submittedName>
</protein>
<dbReference type="Proteomes" id="UP000501830">
    <property type="component" value="Chromosome"/>
</dbReference>
<keyword evidence="4" id="KW-1185">Reference proteome</keyword>
<dbReference type="InterPro" id="IPR021136">
    <property type="entry name" value="Flagellar_hook_control-like_C"/>
</dbReference>
<dbReference type="AlphaFoldDB" id="A0A6G7WH83"/>
<dbReference type="Pfam" id="PF02120">
    <property type="entry name" value="Flg_hook"/>
    <property type="match status" value="1"/>
</dbReference>
<feature type="region of interest" description="Disordered" evidence="1">
    <location>
        <begin position="1"/>
        <end position="41"/>
    </location>
</feature>
<organism evidence="3 4">
    <name type="scientific">Jeotgalibaca porci</name>
    <dbReference type="NCBI Taxonomy" id="1868793"/>
    <lineage>
        <taxon>Bacteria</taxon>
        <taxon>Bacillati</taxon>
        <taxon>Bacillota</taxon>
        <taxon>Bacilli</taxon>
        <taxon>Lactobacillales</taxon>
        <taxon>Carnobacteriaceae</taxon>
        <taxon>Jeotgalibaca</taxon>
    </lineage>
</organism>
<evidence type="ECO:0000256" key="1">
    <source>
        <dbReference type="SAM" id="MobiDB-lite"/>
    </source>
</evidence>
<gene>
    <name evidence="3" type="ORF">G7058_05840</name>
</gene>
<accession>A0A6G7WH83</accession>
<feature type="compositionally biased region" description="Basic and acidic residues" evidence="1">
    <location>
        <begin position="29"/>
        <end position="39"/>
    </location>
</feature>
<reference evidence="3 4" key="1">
    <citation type="journal article" date="2017" name="Int. J. Syst. Evol. Microbiol.">
        <title>Jeotgalibaca porci sp. nov. and Jeotgalibaca arthritidis sp. nov., isolated from pigs, and emended description of the genus Jeotgalibaca.</title>
        <authorList>
            <person name="Zamora L."/>
            <person name="Perez-Sancho M."/>
            <person name="Dominguez L."/>
            <person name="Fernandez-Garayzabal J.F."/>
            <person name="Vela A.I."/>
        </authorList>
    </citation>
    <scope>NUCLEOTIDE SEQUENCE [LARGE SCALE GENOMIC DNA]</scope>
    <source>
        <strain evidence="3 4">CCUG 69148</strain>
    </source>
</reference>
<evidence type="ECO:0000313" key="3">
    <source>
        <dbReference type="EMBL" id="QIK51612.1"/>
    </source>
</evidence>
<feature type="compositionally biased region" description="Polar residues" evidence="1">
    <location>
        <begin position="320"/>
        <end position="334"/>
    </location>
</feature>
<evidence type="ECO:0000259" key="2">
    <source>
        <dbReference type="Pfam" id="PF02120"/>
    </source>
</evidence>
<dbReference type="EMBL" id="CP049889">
    <property type="protein sequence ID" value="QIK51612.1"/>
    <property type="molecule type" value="Genomic_DNA"/>
</dbReference>
<feature type="region of interest" description="Disordered" evidence="1">
    <location>
        <begin position="319"/>
        <end position="344"/>
    </location>
</feature>
<dbReference type="GeneID" id="94552794"/>
<sequence>MFQQLLGELTTDEGLQDEPQVTEIANQPQEKKEPAKEETTEMDEALAQAMQYFIRLPIQQPPVAEVKTADFAPLEKNAAIAIIVAPLTEAIEDNSEAIGPTFTGTPKDIPAPPIIHEQNPMDAKEEMVEVEEDKVAFELPSEPEIDLLKQEESKITFIESLRVDGAKVMNQTQSVSSFEKKMNDTNDQRERQSIHIIQSSTRTITQATSTPVEVTKTTLTWQEPAQVIRELGETIKVTLEQSPTPTTKVIQISLTPETFGKMEIELTWQQDKVAARIVVQKDEVKQQLTDQLDLIREFLPKNPIVQTIAIDVRPPDMLFQPQQGFQSRKQSQHAPKQHVADDKELEEIESTNVSEGRGLSLYV</sequence>
<dbReference type="InterPro" id="IPR038610">
    <property type="entry name" value="FliK-like_C_sf"/>
</dbReference>
<keyword evidence="3" id="KW-0969">Cilium</keyword>